<dbReference type="EMBL" id="PTJC01000005">
    <property type="protein sequence ID" value="PPK88080.1"/>
    <property type="molecule type" value="Genomic_DNA"/>
</dbReference>
<comment type="caution">
    <text evidence="2">The sequence shown here is derived from an EMBL/GenBank/DDBJ whole genome shotgun (WGS) entry which is preliminary data.</text>
</comment>
<accession>A0A2S6I9A3</accession>
<organism evidence="2 3">
    <name type="scientific">Neolewinella xylanilytica</name>
    <dbReference type="NCBI Taxonomy" id="1514080"/>
    <lineage>
        <taxon>Bacteria</taxon>
        <taxon>Pseudomonadati</taxon>
        <taxon>Bacteroidota</taxon>
        <taxon>Saprospiria</taxon>
        <taxon>Saprospirales</taxon>
        <taxon>Lewinellaceae</taxon>
        <taxon>Neolewinella</taxon>
    </lineage>
</organism>
<dbReference type="RefSeq" id="WP_104418652.1">
    <property type="nucleotide sequence ID" value="NZ_PTJC01000005.1"/>
</dbReference>
<dbReference type="OrthoDB" id="9917669at2"/>
<keyword evidence="1" id="KW-0812">Transmembrane</keyword>
<keyword evidence="1" id="KW-0472">Membrane</keyword>
<gene>
    <name evidence="2" type="ORF">CLV84_1043</name>
</gene>
<proteinExistence type="predicted"/>
<reference evidence="2 3" key="1">
    <citation type="submission" date="2018-02" db="EMBL/GenBank/DDBJ databases">
        <title>Genomic Encyclopedia of Archaeal and Bacterial Type Strains, Phase II (KMG-II): from individual species to whole genera.</title>
        <authorList>
            <person name="Goeker M."/>
        </authorList>
    </citation>
    <scope>NUCLEOTIDE SEQUENCE [LARGE SCALE GENOMIC DNA]</scope>
    <source>
        <strain evidence="2 3">DSM 29526</strain>
    </source>
</reference>
<dbReference type="Proteomes" id="UP000237662">
    <property type="component" value="Unassembled WGS sequence"/>
</dbReference>
<feature type="transmembrane region" description="Helical" evidence="1">
    <location>
        <begin position="45"/>
        <end position="65"/>
    </location>
</feature>
<sequence length="79" mass="8828">MKAFIAREFVWLLATLVLAFPLAFIWLSAVDLVSPAPAYSPDEKVFVTELFVIAYAVCFIGVYLFRLVMMAIKQVAIPA</sequence>
<name>A0A2S6I9A3_9BACT</name>
<evidence type="ECO:0000313" key="2">
    <source>
        <dbReference type="EMBL" id="PPK88080.1"/>
    </source>
</evidence>
<evidence type="ECO:0000256" key="1">
    <source>
        <dbReference type="SAM" id="Phobius"/>
    </source>
</evidence>
<keyword evidence="1" id="KW-1133">Transmembrane helix</keyword>
<dbReference type="AlphaFoldDB" id="A0A2S6I9A3"/>
<protein>
    <submittedName>
        <fullName evidence="2">Uncharacterized protein</fullName>
    </submittedName>
</protein>
<evidence type="ECO:0000313" key="3">
    <source>
        <dbReference type="Proteomes" id="UP000237662"/>
    </source>
</evidence>
<keyword evidence="3" id="KW-1185">Reference proteome</keyword>